<reference evidence="1 2" key="1">
    <citation type="submission" date="2016-06" db="EMBL/GenBank/DDBJ databases">
        <authorList>
            <person name="Kjaerup R.B."/>
            <person name="Dalgaard T.S."/>
            <person name="Juul-Madsen H.R."/>
        </authorList>
    </citation>
    <scope>NUCLEOTIDE SEQUENCE [LARGE SCALE GENOMIC DNA]</scope>
    <source>
        <strain evidence="1 2">373-A1</strain>
    </source>
</reference>
<evidence type="ECO:0008006" key="3">
    <source>
        <dbReference type="Google" id="ProtNLM"/>
    </source>
</evidence>
<proteinExistence type="predicted"/>
<dbReference type="eggNOG" id="ENOG5033WQN">
    <property type="taxonomic scope" value="Bacteria"/>
</dbReference>
<keyword evidence="2" id="KW-1185">Reference proteome</keyword>
<evidence type="ECO:0000313" key="2">
    <source>
        <dbReference type="Proteomes" id="UP000092714"/>
    </source>
</evidence>
<dbReference type="RefSeq" id="WP_055184643.1">
    <property type="nucleotide sequence ID" value="NZ_CABHIH010000001.1"/>
</dbReference>
<dbReference type="InterPro" id="IPR024210">
    <property type="entry name" value="DUF3785"/>
</dbReference>
<dbReference type="Pfam" id="PF12653">
    <property type="entry name" value="DUF3785"/>
    <property type="match status" value="1"/>
</dbReference>
<dbReference type="Proteomes" id="UP000092714">
    <property type="component" value="Unassembled WGS sequence"/>
</dbReference>
<dbReference type="EMBL" id="MAPZ01000031">
    <property type="protein sequence ID" value="OBY09490.1"/>
    <property type="molecule type" value="Genomic_DNA"/>
</dbReference>
<gene>
    <name evidence="1" type="ORF">CP373A1_15425</name>
</gene>
<evidence type="ECO:0000313" key="1">
    <source>
        <dbReference type="EMBL" id="OBY09490.1"/>
    </source>
</evidence>
<sequence length="127" mass="14769">MVTLENERLEGFFNDENNPIKDINEETIINMIKDRNVDFEKAYYSLTCESCGGEKVENERAYKFLEYHFYIYTKDGKYVTNSLAVEEEGKSFNRLQREGLVDNSYIVSIIVCAGCGAFNIEIEEFEI</sequence>
<dbReference type="AlphaFoldDB" id="A0A174W8V6"/>
<dbReference type="OrthoDB" id="1751102at2"/>
<comment type="caution">
    <text evidence="1">The sequence shown here is derived from an EMBL/GenBank/DDBJ whole genome shotgun (WGS) entry which is preliminary data.</text>
</comment>
<accession>A0A174W8V6</accession>
<name>A0A174W8V6_9CLOT</name>
<organism evidence="1 2">
    <name type="scientific">Clostridium paraputrificum</name>
    <dbReference type="NCBI Taxonomy" id="29363"/>
    <lineage>
        <taxon>Bacteria</taxon>
        <taxon>Bacillati</taxon>
        <taxon>Bacillota</taxon>
        <taxon>Clostridia</taxon>
        <taxon>Eubacteriales</taxon>
        <taxon>Clostridiaceae</taxon>
        <taxon>Clostridium</taxon>
    </lineage>
</organism>
<protein>
    <recommendedName>
        <fullName evidence="3">DUF3785 domain-containing protein</fullName>
    </recommendedName>
</protein>